<dbReference type="Pfam" id="PF14111">
    <property type="entry name" value="DUF4283"/>
    <property type="match status" value="1"/>
</dbReference>
<reference evidence="2 3" key="1">
    <citation type="journal article" date="2019" name="Genome Biol. Evol.">
        <title>Insights into the evolution of the New World diploid cottons (Gossypium, subgenus Houzingenia) based on genome sequencing.</title>
        <authorList>
            <person name="Grover C.E."/>
            <person name="Arick M.A. 2nd"/>
            <person name="Thrash A."/>
            <person name="Conover J.L."/>
            <person name="Sanders W.S."/>
            <person name="Peterson D.G."/>
            <person name="Frelichowski J.E."/>
            <person name="Scheffler J.A."/>
            <person name="Scheffler B.E."/>
            <person name="Wendel J.F."/>
        </authorList>
    </citation>
    <scope>NUCLEOTIDE SEQUENCE [LARGE SCALE GENOMIC DNA]</scope>
    <source>
        <strain evidence="2">1</strain>
        <tissue evidence="2">Leaf</tissue>
    </source>
</reference>
<evidence type="ECO:0000259" key="1">
    <source>
        <dbReference type="Pfam" id="PF14111"/>
    </source>
</evidence>
<sequence length="291" mass="33537">MVESISQFYLVGRCLIESVVHFPSLRNTMADLWHPIGGICITDIGEKWYLFQFFHEVNIARVLARTPWFFNNHLLIMKRIPYGGNPAMLELNSTEFWIQVHELPQRLMSESLAKQLGNFCGRFLEYDSVTPFLGPKMYMLIQLSLFCFICGKLGHGESFCTFRLRIKPSKIIFGWDLSLRAVERHQTSEVSKWLSEADSSQYFAEKLQNVTGGQDNGRNWGEDGLAINGLGKGPMDLVLEEENDAIALVEGKKRQRVVEEPSFEEMVRRWWEDIPGCVPSKLERIGHQMQK</sequence>
<proteinExistence type="predicted"/>
<dbReference type="PANTHER" id="PTHR31286:SF153">
    <property type="entry name" value="DUF4283 DOMAIN PROTEIN"/>
    <property type="match status" value="1"/>
</dbReference>
<name>A0A7J9N7H1_GOSSC</name>
<dbReference type="AlphaFoldDB" id="A0A7J9N7H1"/>
<evidence type="ECO:0000313" key="2">
    <source>
        <dbReference type="EMBL" id="MBA0879077.1"/>
    </source>
</evidence>
<comment type="caution">
    <text evidence="2">The sequence shown here is derived from an EMBL/GenBank/DDBJ whole genome shotgun (WGS) entry which is preliminary data.</text>
</comment>
<dbReference type="InterPro" id="IPR025558">
    <property type="entry name" value="DUF4283"/>
</dbReference>
<keyword evidence="3" id="KW-1185">Reference proteome</keyword>
<gene>
    <name evidence="2" type="ORF">Goshw_000267</name>
</gene>
<dbReference type="Proteomes" id="UP000593576">
    <property type="component" value="Unassembled WGS sequence"/>
</dbReference>
<dbReference type="EMBL" id="JABFAF010273967">
    <property type="protein sequence ID" value="MBA0879077.1"/>
    <property type="molecule type" value="Genomic_DNA"/>
</dbReference>
<feature type="domain" description="DUF4283" evidence="1">
    <location>
        <begin position="8"/>
        <end position="79"/>
    </location>
</feature>
<organism evidence="2 3">
    <name type="scientific">Gossypium schwendimanii</name>
    <name type="common">Cotton</name>
    <dbReference type="NCBI Taxonomy" id="34291"/>
    <lineage>
        <taxon>Eukaryota</taxon>
        <taxon>Viridiplantae</taxon>
        <taxon>Streptophyta</taxon>
        <taxon>Embryophyta</taxon>
        <taxon>Tracheophyta</taxon>
        <taxon>Spermatophyta</taxon>
        <taxon>Magnoliopsida</taxon>
        <taxon>eudicotyledons</taxon>
        <taxon>Gunneridae</taxon>
        <taxon>Pentapetalae</taxon>
        <taxon>rosids</taxon>
        <taxon>malvids</taxon>
        <taxon>Malvales</taxon>
        <taxon>Malvaceae</taxon>
        <taxon>Malvoideae</taxon>
        <taxon>Gossypium</taxon>
    </lineage>
</organism>
<dbReference type="InterPro" id="IPR040256">
    <property type="entry name" value="At4g02000-like"/>
</dbReference>
<dbReference type="OrthoDB" id="990360at2759"/>
<protein>
    <recommendedName>
        <fullName evidence="1">DUF4283 domain-containing protein</fullName>
    </recommendedName>
</protein>
<dbReference type="PANTHER" id="PTHR31286">
    <property type="entry name" value="GLYCINE-RICH CELL WALL STRUCTURAL PROTEIN 1.8-LIKE"/>
    <property type="match status" value="1"/>
</dbReference>
<accession>A0A7J9N7H1</accession>
<evidence type="ECO:0000313" key="3">
    <source>
        <dbReference type="Proteomes" id="UP000593576"/>
    </source>
</evidence>